<dbReference type="Gene3D" id="3.75.10.10">
    <property type="entry name" value="L-arginine/glycine Amidinotransferase, Chain A"/>
    <property type="match status" value="1"/>
</dbReference>
<evidence type="ECO:0000313" key="2">
    <source>
        <dbReference type="Proteomes" id="UP000282028"/>
    </source>
</evidence>
<dbReference type="EMBL" id="RHHR01000005">
    <property type="protein sequence ID" value="RNB76652.1"/>
    <property type="molecule type" value="Genomic_DNA"/>
</dbReference>
<reference evidence="1 2" key="1">
    <citation type="submission" date="2018-10" db="EMBL/GenBank/DDBJ databases">
        <title>Phylogenomics of Brevibacillus.</title>
        <authorList>
            <person name="Dunlap C."/>
        </authorList>
    </citation>
    <scope>NUCLEOTIDE SEQUENCE [LARGE SCALE GENOMIC DNA]</scope>
    <source>
        <strain evidence="1 2">JCM 12215</strain>
    </source>
</reference>
<dbReference type="PANTHER" id="PTHR47271">
    <property type="entry name" value="ARGININE DEIMINASE"/>
    <property type="match status" value="1"/>
</dbReference>
<evidence type="ECO:0000313" key="1">
    <source>
        <dbReference type="EMBL" id="RNB76652.1"/>
    </source>
</evidence>
<sequence>MMNVNVQGERWFPSEKVFSEDMPDLWGNWYCDSEVGTLRSVLMRRPGREIEIVNESNYADFRWKAPMNPERARAQQDALADIYREHGIEVHYVENMREDKPNALYLRDLVVTTPEGAIVCRPAIEARRGEERYVAEQLAKLGVPIIKTINGDGFFDGACAMWVDRHTVIIGTGARANEAGAAQVEAELRNIGVTDIIRFPIPYGHAHIDGLLNIADRRTVVLFPWQVPYDVVKPLLDRDFTVIEATDIAEVKETFCTNFVALEPGKVVMPAGNPETKAKMERAGITVIETPMDEIIKGWGSIHCMTAFLRRDPLDKS</sequence>
<gene>
    <name evidence="1" type="ORF">EDM52_02155</name>
</gene>
<proteinExistence type="predicted"/>
<keyword evidence="2" id="KW-1185">Reference proteome</keyword>
<organism evidence="1 2">
    <name type="scientific">Brevibacillus invocatus</name>
    <dbReference type="NCBI Taxonomy" id="173959"/>
    <lineage>
        <taxon>Bacteria</taxon>
        <taxon>Bacillati</taxon>
        <taxon>Bacillota</taxon>
        <taxon>Bacilli</taxon>
        <taxon>Bacillales</taxon>
        <taxon>Paenibacillaceae</taxon>
        <taxon>Brevibacillus</taxon>
    </lineage>
</organism>
<name>A0A3M8CLJ6_9BACL</name>
<comment type="caution">
    <text evidence="1">The sequence shown here is derived from an EMBL/GenBank/DDBJ whole genome shotgun (WGS) entry which is preliminary data.</text>
</comment>
<dbReference type="AlphaFoldDB" id="A0A3M8CLJ6"/>
<protein>
    <submittedName>
        <fullName evidence="1">Amidinotransferase</fullName>
    </submittedName>
</protein>
<keyword evidence="1" id="KW-0808">Transferase</keyword>
<dbReference type="GO" id="GO:0019546">
    <property type="term" value="P:L-arginine deiminase pathway"/>
    <property type="evidence" value="ECO:0007669"/>
    <property type="project" value="TreeGrafter"/>
</dbReference>
<dbReference type="Pfam" id="PF19420">
    <property type="entry name" value="DDAH_eukar"/>
    <property type="match status" value="1"/>
</dbReference>
<dbReference type="OrthoDB" id="9790596at2"/>
<dbReference type="SUPFAM" id="SSF55909">
    <property type="entry name" value="Pentein"/>
    <property type="match status" value="1"/>
</dbReference>
<dbReference type="Proteomes" id="UP000282028">
    <property type="component" value="Unassembled WGS sequence"/>
</dbReference>
<dbReference type="GO" id="GO:0016990">
    <property type="term" value="F:arginine deiminase activity"/>
    <property type="evidence" value="ECO:0007669"/>
    <property type="project" value="TreeGrafter"/>
</dbReference>
<dbReference type="GO" id="GO:0016740">
    <property type="term" value="F:transferase activity"/>
    <property type="evidence" value="ECO:0007669"/>
    <property type="project" value="UniProtKB-KW"/>
</dbReference>
<accession>A0A3M8CLJ6</accession>
<dbReference type="PANTHER" id="PTHR47271:SF2">
    <property type="entry name" value="ARGININE DEIMINASE"/>
    <property type="match status" value="1"/>
</dbReference>